<dbReference type="SUPFAM" id="SSF50182">
    <property type="entry name" value="Sm-like ribonucleoproteins"/>
    <property type="match status" value="1"/>
</dbReference>
<keyword evidence="8 10" id="KW-0539">Nucleus</keyword>
<dbReference type="GO" id="GO:0005688">
    <property type="term" value="C:U6 snRNP"/>
    <property type="evidence" value="ECO:0007669"/>
    <property type="project" value="TreeGrafter"/>
</dbReference>
<evidence type="ECO:0000313" key="12">
    <source>
        <dbReference type="EMBL" id="KAF1798583.1"/>
    </source>
</evidence>
<dbReference type="GO" id="GO:0003723">
    <property type="term" value="F:RNA binding"/>
    <property type="evidence" value="ECO:0007669"/>
    <property type="project" value="UniProtKB-KW"/>
</dbReference>
<dbReference type="InterPro" id="IPR010920">
    <property type="entry name" value="LSM_dom_sf"/>
</dbReference>
<organism evidence="12 13">
    <name type="scientific">Mucor circinelloides f. lusitanicus</name>
    <name type="common">Mucor racemosus var. lusitanicus</name>
    <dbReference type="NCBI Taxonomy" id="29924"/>
    <lineage>
        <taxon>Eukaryota</taxon>
        <taxon>Fungi</taxon>
        <taxon>Fungi incertae sedis</taxon>
        <taxon>Mucoromycota</taxon>
        <taxon>Mucoromycotina</taxon>
        <taxon>Mucoromycetes</taxon>
        <taxon>Mucorales</taxon>
        <taxon>Mucorineae</taxon>
        <taxon>Mucoraceae</taxon>
        <taxon>Mucor</taxon>
    </lineage>
</organism>
<comment type="subcellular location">
    <subcellularLocation>
        <location evidence="1 10">Nucleus</location>
    </subcellularLocation>
</comment>
<feature type="domain" description="Sm" evidence="11">
    <location>
        <begin position="7"/>
        <end position="82"/>
    </location>
</feature>
<comment type="function">
    <text evidence="10">Plays a role in U6 snRNP assembly and function. Binds to the 3' end of U6 snRNA.</text>
</comment>
<gene>
    <name evidence="10" type="primary">LSM5</name>
    <name evidence="12" type="ORF">FB192DRAFT_1450079</name>
</gene>
<dbReference type="InterPro" id="IPR001163">
    <property type="entry name" value="Sm_dom_euk/arc"/>
</dbReference>
<keyword evidence="3 10" id="KW-0507">mRNA processing</keyword>
<evidence type="ECO:0000256" key="7">
    <source>
        <dbReference type="ARBA" id="ARBA00023187"/>
    </source>
</evidence>
<dbReference type="FunFam" id="2.30.30.100:FF:000003">
    <property type="entry name" value="U6 snRNA-associated Sm-like protein LSm5"/>
    <property type="match status" value="1"/>
</dbReference>
<evidence type="ECO:0000256" key="1">
    <source>
        <dbReference type="ARBA" id="ARBA00004123"/>
    </source>
</evidence>
<evidence type="ECO:0000256" key="6">
    <source>
        <dbReference type="ARBA" id="ARBA00022990"/>
    </source>
</evidence>
<dbReference type="PANTHER" id="PTHR20971">
    <property type="entry name" value="U6 SNRNA-ASSOCIATED PROTEIN"/>
    <property type="match status" value="1"/>
</dbReference>
<evidence type="ECO:0000259" key="11">
    <source>
        <dbReference type="PROSITE" id="PS52002"/>
    </source>
</evidence>
<dbReference type="InterPro" id="IPR047575">
    <property type="entry name" value="Sm"/>
</dbReference>
<dbReference type="GO" id="GO:0000398">
    <property type="term" value="P:mRNA splicing, via spliceosome"/>
    <property type="evidence" value="ECO:0007669"/>
    <property type="project" value="TreeGrafter"/>
</dbReference>
<comment type="subunit">
    <text evidence="10">LSm subunits form a heteromer with a doughnut shape.</text>
</comment>
<evidence type="ECO:0000256" key="5">
    <source>
        <dbReference type="ARBA" id="ARBA00022884"/>
    </source>
</evidence>
<dbReference type="SMART" id="SM00651">
    <property type="entry name" value="Sm"/>
    <property type="match status" value="1"/>
</dbReference>
<evidence type="ECO:0000256" key="2">
    <source>
        <dbReference type="ARBA" id="ARBA00006850"/>
    </source>
</evidence>
<evidence type="ECO:0000256" key="9">
    <source>
        <dbReference type="ARBA" id="ARBA00023274"/>
    </source>
</evidence>
<accession>A0A8H4BBG7</accession>
<proteinExistence type="inferred from homology"/>
<dbReference type="Pfam" id="PF01423">
    <property type="entry name" value="LSM"/>
    <property type="match status" value="1"/>
</dbReference>
<keyword evidence="4 10" id="KW-0747">Spliceosome</keyword>
<evidence type="ECO:0000256" key="3">
    <source>
        <dbReference type="ARBA" id="ARBA00022664"/>
    </source>
</evidence>
<keyword evidence="5 10" id="KW-0694">RNA-binding</keyword>
<sequence>MSTSQLLPLELIDKCIGSKIWVVMKNEKEFTGKLCGFDDYVNMVLEDVTEYENTKDGYKTQKLPQLLLNGNNICTLIPGGAGPV</sequence>
<keyword evidence="7 10" id="KW-0508">mRNA splicing</keyword>
<protein>
    <recommendedName>
        <fullName evidence="10">LSM complex subunit LSM5</fullName>
    </recommendedName>
</protein>
<keyword evidence="9 10" id="KW-0687">Ribonucleoprotein</keyword>
<keyword evidence="6" id="KW-0007">Acetylation</keyword>
<dbReference type="InterPro" id="IPR033871">
    <property type="entry name" value="LSm5"/>
</dbReference>
<name>A0A8H4BBG7_MUCCL</name>
<dbReference type="GO" id="GO:0046540">
    <property type="term" value="C:U4/U6 x U5 tri-snRNP complex"/>
    <property type="evidence" value="ECO:0007669"/>
    <property type="project" value="TreeGrafter"/>
</dbReference>
<dbReference type="PANTHER" id="PTHR20971:SF0">
    <property type="entry name" value="U6 SNRNA-ASSOCIATED SM-LIKE PROTEIN LSM5"/>
    <property type="match status" value="1"/>
</dbReference>
<comment type="caution">
    <text evidence="12">The sequence shown here is derived from an EMBL/GenBank/DDBJ whole genome shotgun (WGS) entry which is preliminary data.</text>
</comment>
<comment type="similarity">
    <text evidence="2 10">Belongs to the snRNP Sm proteins family.</text>
</comment>
<dbReference type="PROSITE" id="PS52002">
    <property type="entry name" value="SM"/>
    <property type="match status" value="1"/>
</dbReference>
<dbReference type="AlphaFoldDB" id="A0A8H4BBG7"/>
<dbReference type="CDD" id="cd01732">
    <property type="entry name" value="LSm5"/>
    <property type="match status" value="1"/>
</dbReference>
<evidence type="ECO:0000256" key="10">
    <source>
        <dbReference type="RuleBase" id="RU365055"/>
    </source>
</evidence>
<dbReference type="EMBL" id="JAAECE010000007">
    <property type="protein sequence ID" value="KAF1798583.1"/>
    <property type="molecule type" value="Genomic_DNA"/>
</dbReference>
<dbReference type="Gene3D" id="2.30.30.100">
    <property type="match status" value="1"/>
</dbReference>
<dbReference type="GO" id="GO:1990726">
    <property type="term" value="C:Lsm1-7-Pat1 complex"/>
    <property type="evidence" value="ECO:0007669"/>
    <property type="project" value="TreeGrafter"/>
</dbReference>
<reference evidence="12 13" key="1">
    <citation type="submission" date="2019-09" db="EMBL/GenBank/DDBJ databases">
        <authorList>
            <consortium name="DOE Joint Genome Institute"/>
            <person name="Mondo S.J."/>
            <person name="Navarro-Mendoza M.I."/>
            <person name="Perez-Arques C."/>
            <person name="Panchal S."/>
            <person name="Nicolas F.E."/>
            <person name="Ganguly P."/>
            <person name="Pangilinan J."/>
            <person name="Grigoriev I."/>
            <person name="Heitman J."/>
            <person name="Sanya K."/>
            <person name="Garre V."/>
        </authorList>
    </citation>
    <scope>NUCLEOTIDE SEQUENCE [LARGE SCALE GENOMIC DNA]</scope>
    <source>
        <strain evidence="12 13">MU402</strain>
    </source>
</reference>
<evidence type="ECO:0000313" key="13">
    <source>
        <dbReference type="Proteomes" id="UP000469890"/>
    </source>
</evidence>
<evidence type="ECO:0000256" key="4">
    <source>
        <dbReference type="ARBA" id="ARBA00022728"/>
    </source>
</evidence>
<dbReference type="Proteomes" id="UP000469890">
    <property type="component" value="Unassembled WGS sequence"/>
</dbReference>
<dbReference type="GO" id="GO:0005681">
    <property type="term" value="C:spliceosomal complex"/>
    <property type="evidence" value="ECO:0007669"/>
    <property type="project" value="UniProtKB-KW"/>
</dbReference>
<evidence type="ECO:0000256" key="8">
    <source>
        <dbReference type="ARBA" id="ARBA00023242"/>
    </source>
</evidence>